<proteinExistence type="predicted"/>
<sequence length="302" mass="34826">MYTPVKNKSTINLIAKLFTADKWNIGYVWQTPESLISNKGLLSKISWLKEDRSDYSADPFAIKIGNDVYIYYEELNFWEGKGKIRVIKNFDFKNKEKVSGILPEGIHLSYPYIFREASDFYCIPETSEALEVALYKLKPEGCTQLQKKRVLLDGAAYVDSSLIFYKDKYWIFTSISQKKNELYIFYADTLDGEFTGHVSNPIAVESKECRGAGNLFIVDGELYRPSQNSSRRYGGSIMINKITRLTENAFSQKTEFELSPEAPYNMGLHTISFVNDRIFLDGKRKVYSAIMPLKKMVRRIRS</sequence>
<dbReference type="PANTHER" id="PTHR43772:SF2">
    <property type="entry name" value="PUTATIVE (AFU_ORTHOLOGUE AFUA_2G04480)-RELATED"/>
    <property type="match status" value="1"/>
</dbReference>
<keyword evidence="2" id="KW-0119">Carbohydrate metabolism</keyword>
<dbReference type="InterPro" id="IPR052176">
    <property type="entry name" value="Glycosyl_Hydrlase_43_Enz"/>
</dbReference>
<dbReference type="Proteomes" id="UP001214530">
    <property type="component" value="Chromosome"/>
</dbReference>
<dbReference type="PANTHER" id="PTHR43772">
    <property type="entry name" value="ENDO-1,4-BETA-XYLANASE"/>
    <property type="match status" value="1"/>
</dbReference>
<evidence type="ECO:0000313" key="5">
    <source>
        <dbReference type="Proteomes" id="UP001214530"/>
    </source>
</evidence>
<organism evidence="4 5">
    <name type="scientific">Candidatus Pedobacter colombiensis</name>
    <dbReference type="NCBI Taxonomy" id="3121371"/>
    <lineage>
        <taxon>Bacteria</taxon>
        <taxon>Pseudomonadati</taxon>
        <taxon>Bacteroidota</taxon>
        <taxon>Sphingobacteriia</taxon>
        <taxon>Sphingobacteriales</taxon>
        <taxon>Sphingobacteriaceae</taxon>
        <taxon>Pedobacter</taxon>
    </lineage>
</organism>
<dbReference type="InterPro" id="IPR056442">
    <property type="entry name" value="GINT1_N"/>
</dbReference>
<dbReference type="EMBL" id="CP119313">
    <property type="protein sequence ID" value="WEK21288.1"/>
    <property type="molecule type" value="Genomic_DNA"/>
</dbReference>
<gene>
    <name evidence="4" type="ORF">P0Y49_09050</name>
</gene>
<evidence type="ECO:0000256" key="2">
    <source>
        <dbReference type="ARBA" id="ARBA00023277"/>
    </source>
</evidence>
<dbReference type="Gene3D" id="2.115.10.20">
    <property type="entry name" value="Glycosyl hydrolase domain, family 43"/>
    <property type="match status" value="1"/>
</dbReference>
<accession>A0AAJ6BAI3</accession>
<dbReference type="Pfam" id="PF24793">
    <property type="entry name" value="GINT1_N"/>
    <property type="match status" value="1"/>
</dbReference>
<keyword evidence="1" id="KW-0624">Polysaccharide degradation</keyword>
<dbReference type="GO" id="GO:0045493">
    <property type="term" value="P:xylan catabolic process"/>
    <property type="evidence" value="ECO:0007669"/>
    <property type="project" value="UniProtKB-KW"/>
</dbReference>
<keyword evidence="1" id="KW-0858">Xylan degradation</keyword>
<name>A0AAJ6BAI3_9SPHI</name>
<feature type="domain" description="Glucosamine inositolphosphorylceramide transferase 1 N-terminal" evidence="3">
    <location>
        <begin position="52"/>
        <end position="252"/>
    </location>
</feature>
<evidence type="ECO:0000259" key="3">
    <source>
        <dbReference type="Pfam" id="PF24793"/>
    </source>
</evidence>
<dbReference type="InterPro" id="IPR023296">
    <property type="entry name" value="Glyco_hydro_beta-prop_sf"/>
</dbReference>
<evidence type="ECO:0000256" key="1">
    <source>
        <dbReference type="ARBA" id="ARBA00022651"/>
    </source>
</evidence>
<evidence type="ECO:0000313" key="4">
    <source>
        <dbReference type="EMBL" id="WEK21288.1"/>
    </source>
</evidence>
<dbReference type="SUPFAM" id="SSF75005">
    <property type="entry name" value="Arabinanase/levansucrase/invertase"/>
    <property type="match status" value="1"/>
</dbReference>
<reference evidence="4" key="1">
    <citation type="submission" date="2023-03" db="EMBL/GenBank/DDBJ databases">
        <title>Andean soil-derived lignocellulolytic bacterial consortium as a source of novel taxa and putative plastic-active enzymes.</title>
        <authorList>
            <person name="Diaz-Garcia L."/>
            <person name="Chuvochina M."/>
            <person name="Feuerriegel G."/>
            <person name="Bunk B."/>
            <person name="Sproer C."/>
            <person name="Streit W.R."/>
            <person name="Rodriguez L.M."/>
            <person name="Overmann J."/>
            <person name="Jimenez D.J."/>
        </authorList>
    </citation>
    <scope>NUCLEOTIDE SEQUENCE</scope>
    <source>
        <strain evidence="4">MAG 3858</strain>
    </source>
</reference>
<protein>
    <recommendedName>
        <fullName evidence="3">Glucosamine inositolphosphorylceramide transferase 1 N-terminal domain-containing protein</fullName>
    </recommendedName>
</protein>
<dbReference type="AlphaFoldDB" id="A0AAJ6BAI3"/>